<evidence type="ECO:0000313" key="9">
    <source>
        <dbReference type="EMBL" id="KAK9763061.1"/>
    </source>
</evidence>
<dbReference type="PROSITE" id="PS50016">
    <property type="entry name" value="ZF_PHD_2"/>
    <property type="match status" value="1"/>
</dbReference>
<feature type="region of interest" description="Disordered" evidence="6">
    <location>
        <begin position="18"/>
        <end position="97"/>
    </location>
</feature>
<keyword evidence="1" id="KW-0479">Metal-binding</keyword>
<gene>
    <name evidence="9" type="ORF">K7432_010615</name>
</gene>
<dbReference type="InterPro" id="IPR013083">
    <property type="entry name" value="Znf_RING/FYVE/PHD"/>
</dbReference>
<keyword evidence="10" id="KW-1185">Reference proteome</keyword>
<dbReference type="PANTHER" id="PTHR13793">
    <property type="entry name" value="PHD FINGER PROTEINS"/>
    <property type="match status" value="1"/>
</dbReference>
<dbReference type="PROSITE" id="PS01359">
    <property type="entry name" value="ZF_PHD_1"/>
    <property type="match status" value="1"/>
</dbReference>
<dbReference type="PANTHER" id="PTHR13793:SF107">
    <property type="entry name" value="BROMODOMAIN-CONTAINING PROTEIN HOMOLOG"/>
    <property type="match status" value="1"/>
</dbReference>
<feature type="region of interest" description="Disordered" evidence="6">
    <location>
        <begin position="126"/>
        <end position="151"/>
    </location>
</feature>
<evidence type="ECO:0000256" key="2">
    <source>
        <dbReference type="ARBA" id="ARBA00022771"/>
    </source>
</evidence>
<accession>A0ABR2WNP0</accession>
<proteinExistence type="predicted"/>
<dbReference type="InterPro" id="IPR050701">
    <property type="entry name" value="Histone_Mod_Regulator"/>
</dbReference>
<dbReference type="SUPFAM" id="SSF57903">
    <property type="entry name" value="FYVE/PHD zinc finger"/>
    <property type="match status" value="2"/>
</dbReference>
<dbReference type="CDD" id="cd15571">
    <property type="entry name" value="ePHD"/>
    <property type="match status" value="1"/>
</dbReference>
<dbReference type="InterPro" id="IPR019786">
    <property type="entry name" value="Zinc_finger_PHD-type_CS"/>
</dbReference>
<dbReference type="Proteomes" id="UP001479436">
    <property type="component" value="Unassembled WGS sequence"/>
</dbReference>
<feature type="compositionally biased region" description="Basic residues" evidence="6">
    <location>
        <begin position="84"/>
        <end position="95"/>
    </location>
</feature>
<keyword evidence="5" id="KW-0175">Coiled coil</keyword>
<evidence type="ECO:0000256" key="5">
    <source>
        <dbReference type="SAM" id="Coils"/>
    </source>
</evidence>
<dbReference type="PROSITE" id="PS51805">
    <property type="entry name" value="EPHD"/>
    <property type="match status" value="1"/>
</dbReference>
<evidence type="ECO:0000259" key="8">
    <source>
        <dbReference type="PROSITE" id="PS51805"/>
    </source>
</evidence>
<organism evidence="9 10">
    <name type="scientific">Basidiobolus ranarum</name>
    <dbReference type="NCBI Taxonomy" id="34480"/>
    <lineage>
        <taxon>Eukaryota</taxon>
        <taxon>Fungi</taxon>
        <taxon>Fungi incertae sedis</taxon>
        <taxon>Zoopagomycota</taxon>
        <taxon>Entomophthoromycotina</taxon>
        <taxon>Basidiobolomycetes</taxon>
        <taxon>Basidiobolales</taxon>
        <taxon>Basidiobolaceae</taxon>
        <taxon>Basidiobolus</taxon>
    </lineage>
</organism>
<dbReference type="Gene3D" id="3.30.40.10">
    <property type="entry name" value="Zinc/RING finger domain, C3HC4 (zinc finger)"/>
    <property type="match status" value="3"/>
</dbReference>
<name>A0ABR2WNP0_9FUNG</name>
<feature type="domain" description="PHD-type" evidence="8">
    <location>
        <begin position="224"/>
        <end position="337"/>
    </location>
</feature>
<feature type="coiled-coil region" evidence="5">
    <location>
        <begin position="384"/>
        <end position="432"/>
    </location>
</feature>
<evidence type="ECO:0000256" key="6">
    <source>
        <dbReference type="SAM" id="MobiDB-lite"/>
    </source>
</evidence>
<evidence type="ECO:0000256" key="4">
    <source>
        <dbReference type="PROSITE-ProRule" id="PRU00146"/>
    </source>
</evidence>
<dbReference type="SMART" id="SM00249">
    <property type="entry name" value="PHD"/>
    <property type="match status" value="3"/>
</dbReference>
<keyword evidence="3" id="KW-0862">Zinc</keyword>
<evidence type="ECO:0000256" key="1">
    <source>
        <dbReference type="ARBA" id="ARBA00022723"/>
    </source>
</evidence>
<comment type="caution">
    <text evidence="9">The sequence shown here is derived from an EMBL/GenBank/DDBJ whole genome shotgun (WGS) entry which is preliminary data.</text>
</comment>
<feature type="domain" description="PHD-type" evidence="7">
    <location>
        <begin position="166"/>
        <end position="220"/>
    </location>
</feature>
<dbReference type="Pfam" id="PF13831">
    <property type="entry name" value="PHD_2"/>
    <property type="match status" value="1"/>
</dbReference>
<reference evidence="9 10" key="1">
    <citation type="submission" date="2023-04" db="EMBL/GenBank/DDBJ databases">
        <title>Genome of Basidiobolus ranarum AG-B5.</title>
        <authorList>
            <person name="Stajich J.E."/>
            <person name="Carter-House D."/>
            <person name="Gryganskyi A."/>
        </authorList>
    </citation>
    <scope>NUCLEOTIDE SEQUENCE [LARGE SCALE GENOMIC DNA]</scope>
    <source>
        <strain evidence="9 10">AG-B5</strain>
    </source>
</reference>
<feature type="compositionally biased region" description="Basic and acidic residues" evidence="6">
    <location>
        <begin position="54"/>
        <end position="66"/>
    </location>
</feature>
<evidence type="ECO:0000313" key="10">
    <source>
        <dbReference type="Proteomes" id="UP001479436"/>
    </source>
</evidence>
<feature type="compositionally biased region" description="Low complexity" evidence="6">
    <location>
        <begin position="25"/>
        <end position="46"/>
    </location>
</feature>
<evidence type="ECO:0000256" key="3">
    <source>
        <dbReference type="ARBA" id="ARBA00022833"/>
    </source>
</evidence>
<dbReference type="InterPro" id="IPR034732">
    <property type="entry name" value="EPHD"/>
</dbReference>
<evidence type="ECO:0000259" key="7">
    <source>
        <dbReference type="PROSITE" id="PS50016"/>
    </source>
</evidence>
<dbReference type="InterPro" id="IPR011011">
    <property type="entry name" value="Znf_FYVE_PHD"/>
</dbReference>
<keyword evidence="2 4" id="KW-0863">Zinc-finger</keyword>
<dbReference type="Pfam" id="PF13832">
    <property type="entry name" value="zf-HC5HC2H_2"/>
    <property type="match status" value="1"/>
</dbReference>
<dbReference type="InterPro" id="IPR019787">
    <property type="entry name" value="Znf_PHD-finger"/>
</dbReference>
<sequence length="630" mass="72738">MESARRYSNFLNNEKLHWSPDLMFESSTESCSSKGSESPQSSTSDSTESENDTILEKNPQHPRESPQPHVSQPQVTRPKISPNLKKKMRGRPKKKVTFDDHDLVFELRPHRRTRKSQDLEVVVVSDDEGIDEVQPPSSNPPSTETSKEVVSTPIEERLHNWKYSGPDMCCICLDENSTQSNDELVWCDGDYCEVSVHRTCYGLGPIPKDRNWYCDRCASNTDDVVTCLLCPSLVGAFWRVQDVPDGWVHVICAMWIIPTDINVEYARDRLKINEILGKSWQTKCCVCDEAEAVQGISIKCEAGKCRNCLHVTCAYDYGLYDTWNDIGATTVLCKKHTKDPVRLNIWKLWVNQRDRMLDQFPGIYCRSHYQNLDLLCIGSVQRNIAELTCENAVLEKSLRTQKQKSRRLEESINRFTEELQGAEQELGSLQKILLRSFRGLQISDQLLKELELSEENVINYFLTEVSACGLQPTISKFLEQNRYNKVSDICIDDENIPVKEEFDNETFWEELFGNSPDRNSLERITEPSNNTHVRRKTEKIKCSICFKLSIPFTISEEMQPVNPGQGKAWNTMQETYGFVNNTVINRQYRRLILLECSSCRRYFHMLCLKPTIQRDLTEEELRIWKCNGCL</sequence>
<dbReference type="InterPro" id="IPR001965">
    <property type="entry name" value="Znf_PHD"/>
</dbReference>
<protein>
    <recommendedName>
        <fullName evidence="11">PHD-type domain-containing protein</fullName>
    </recommendedName>
</protein>
<dbReference type="Pfam" id="PF00628">
    <property type="entry name" value="PHD"/>
    <property type="match status" value="1"/>
</dbReference>
<evidence type="ECO:0008006" key="11">
    <source>
        <dbReference type="Google" id="ProtNLM"/>
    </source>
</evidence>
<dbReference type="EMBL" id="JASJQH010000743">
    <property type="protein sequence ID" value="KAK9763061.1"/>
    <property type="molecule type" value="Genomic_DNA"/>
</dbReference>